<dbReference type="EMBL" id="EQ973213">
    <property type="protein sequence ID" value="EFR52033.1"/>
    <property type="molecule type" value="Genomic_DNA"/>
</dbReference>
<reference evidence="1 2" key="1">
    <citation type="submission" date="2008-12" db="EMBL/GenBank/DDBJ databases">
        <title>Annotation of Bacteroides fragilis strain 3_1_12.</title>
        <authorList>
            <consortium name="The Broad Institute Genome Sequencing Platform"/>
            <person name="Ward D."/>
            <person name="Young S.K."/>
            <person name="Kodira C.D."/>
            <person name="Zeng Q."/>
            <person name="Koehrsen M."/>
            <person name="Alvarado L."/>
            <person name="Berlin A."/>
            <person name="Borenstein D."/>
            <person name="Chen Z."/>
            <person name="Engels R."/>
            <person name="Freedman E."/>
            <person name="Gellesch M."/>
            <person name="Goldberg J."/>
            <person name="Griggs A."/>
            <person name="Gujja S."/>
            <person name="Heiman D."/>
            <person name="Hepburn T."/>
            <person name="Howarth C."/>
            <person name="Jen D."/>
            <person name="Larson L."/>
            <person name="Lewis B."/>
            <person name="Mehta T."/>
            <person name="Park D."/>
            <person name="Pearson M."/>
            <person name="Roberts A."/>
            <person name="Saif S."/>
            <person name="Shea T."/>
            <person name="Shenoy N."/>
            <person name="Sisk P."/>
            <person name="Stolte C."/>
            <person name="Sykes S."/>
            <person name="Walk T."/>
            <person name="White J."/>
            <person name="Yandava C."/>
            <person name="Allen-Vercoe E."/>
            <person name="Strauss J."/>
            <person name="Ambrose C."/>
            <person name="Lander E."/>
            <person name="Nusbaum C."/>
            <person name="Galagan J."/>
            <person name="Birren B."/>
        </authorList>
    </citation>
    <scope>NUCLEOTIDE SEQUENCE [LARGE SCALE GENOMIC DNA]</scope>
    <source>
        <strain evidence="1 2">3_1_12</strain>
    </source>
</reference>
<accession>A0ABN0BGI1</accession>
<gene>
    <name evidence="1" type="ORF">BFAG_00727</name>
</gene>
<protein>
    <submittedName>
        <fullName evidence="1">Uncharacterized protein</fullName>
    </submittedName>
</protein>
<name>A0ABN0BGI1_BACFG</name>
<evidence type="ECO:0000313" key="1">
    <source>
        <dbReference type="EMBL" id="EFR52033.1"/>
    </source>
</evidence>
<organism evidence="1 2">
    <name type="scientific">Bacteroides fragilis 3_1_12</name>
    <dbReference type="NCBI Taxonomy" id="457424"/>
    <lineage>
        <taxon>Bacteria</taxon>
        <taxon>Pseudomonadati</taxon>
        <taxon>Bacteroidota</taxon>
        <taxon>Bacteroidia</taxon>
        <taxon>Bacteroidales</taxon>
        <taxon>Bacteroidaceae</taxon>
        <taxon>Bacteroides</taxon>
    </lineage>
</organism>
<evidence type="ECO:0000313" key="2">
    <source>
        <dbReference type="Proteomes" id="UP000005101"/>
    </source>
</evidence>
<dbReference type="Proteomes" id="UP000005101">
    <property type="component" value="Unassembled WGS sequence"/>
</dbReference>
<keyword evidence="2" id="KW-1185">Reference proteome</keyword>
<sequence>MNILLQKNIQRNEPSSIGKFVKSLLIYFLTLSHLKFADK</sequence>
<proteinExistence type="predicted"/>